<dbReference type="WBParaSite" id="EVEC_0000535901-mRNA-1">
    <property type="protein sequence ID" value="EVEC_0000535901-mRNA-1"/>
    <property type="gene ID" value="EVEC_0000535901"/>
</dbReference>
<dbReference type="InterPro" id="IPR013865">
    <property type="entry name" value="FAM32A"/>
</dbReference>
<accession>A0A0N4V575</accession>
<comment type="similarity">
    <text evidence="1">Belongs to the FAM32 family.</text>
</comment>
<evidence type="ECO:0000313" key="5">
    <source>
        <dbReference type="WBParaSite" id="EVEC_0000535901-mRNA-1"/>
    </source>
</evidence>
<dbReference type="EMBL" id="UXUI01008019">
    <property type="protein sequence ID" value="VDD90239.1"/>
    <property type="molecule type" value="Genomic_DNA"/>
</dbReference>
<keyword evidence="2" id="KW-0472">Membrane</keyword>
<dbReference type="Proteomes" id="UP000274131">
    <property type="component" value="Unassembled WGS sequence"/>
</dbReference>
<dbReference type="OrthoDB" id="205403at2759"/>
<keyword evidence="2" id="KW-0812">Transmembrane</keyword>
<gene>
    <name evidence="3" type="ORF">EVEC_LOCUS4990</name>
</gene>
<proteinExistence type="inferred from homology"/>
<keyword evidence="4" id="KW-1185">Reference proteome</keyword>
<sequence>MSDYKKEFTGGTLRLKKGGKIFKKKAYLFYVWLILLNSYAPISLQKKENIDLRKIDLTIQREGDSNSAYKTPAEIAFEKRRLQNQHQRLAKEAAVSHREKVERFNAQMSKLTEFNDIPKVSWTK</sequence>
<dbReference type="STRING" id="51028.A0A0N4V575"/>
<dbReference type="GO" id="GO:0005730">
    <property type="term" value="C:nucleolus"/>
    <property type="evidence" value="ECO:0007669"/>
    <property type="project" value="TreeGrafter"/>
</dbReference>
<keyword evidence="2" id="KW-1133">Transmembrane helix</keyword>
<feature type="transmembrane region" description="Helical" evidence="2">
    <location>
        <begin position="26"/>
        <end position="44"/>
    </location>
</feature>
<organism evidence="5">
    <name type="scientific">Enterobius vermicularis</name>
    <name type="common">Human pinworm</name>
    <dbReference type="NCBI Taxonomy" id="51028"/>
    <lineage>
        <taxon>Eukaryota</taxon>
        <taxon>Metazoa</taxon>
        <taxon>Ecdysozoa</taxon>
        <taxon>Nematoda</taxon>
        <taxon>Chromadorea</taxon>
        <taxon>Rhabditida</taxon>
        <taxon>Spirurina</taxon>
        <taxon>Oxyuridomorpha</taxon>
        <taxon>Oxyuroidea</taxon>
        <taxon>Oxyuridae</taxon>
        <taxon>Enterobius</taxon>
    </lineage>
</organism>
<evidence type="ECO:0000256" key="1">
    <source>
        <dbReference type="ARBA" id="ARBA00008948"/>
    </source>
</evidence>
<reference evidence="5" key="1">
    <citation type="submission" date="2017-02" db="UniProtKB">
        <authorList>
            <consortium name="WormBaseParasite"/>
        </authorList>
    </citation>
    <scope>IDENTIFICATION</scope>
</reference>
<dbReference type="PANTHER" id="PTHR13282:SF6">
    <property type="entry name" value="PROTEIN FAM32A"/>
    <property type="match status" value="1"/>
</dbReference>
<dbReference type="PANTHER" id="PTHR13282">
    <property type="entry name" value="PROTEIN FAM32A"/>
    <property type="match status" value="1"/>
</dbReference>
<evidence type="ECO:0000313" key="4">
    <source>
        <dbReference type="Proteomes" id="UP000274131"/>
    </source>
</evidence>
<evidence type="ECO:0000256" key="2">
    <source>
        <dbReference type="SAM" id="Phobius"/>
    </source>
</evidence>
<dbReference type="AlphaFoldDB" id="A0A0N4V575"/>
<reference evidence="3 4" key="2">
    <citation type="submission" date="2018-10" db="EMBL/GenBank/DDBJ databases">
        <authorList>
            <consortium name="Pathogen Informatics"/>
        </authorList>
    </citation>
    <scope>NUCLEOTIDE SEQUENCE [LARGE SCALE GENOMIC DNA]</scope>
</reference>
<protein>
    <submittedName>
        <fullName evidence="3 5">Uncharacterized protein</fullName>
    </submittedName>
</protein>
<name>A0A0N4V575_ENTVE</name>
<evidence type="ECO:0000313" key="3">
    <source>
        <dbReference type="EMBL" id="VDD90239.1"/>
    </source>
</evidence>